<proteinExistence type="predicted"/>
<dbReference type="VEuPathDB" id="AmoebaDB:NAEGRDRAFT_73028"/>
<organism evidence="2">
    <name type="scientific">Naegleria gruberi</name>
    <name type="common">Amoeba</name>
    <dbReference type="NCBI Taxonomy" id="5762"/>
    <lineage>
        <taxon>Eukaryota</taxon>
        <taxon>Discoba</taxon>
        <taxon>Heterolobosea</taxon>
        <taxon>Tetramitia</taxon>
        <taxon>Eutetramitia</taxon>
        <taxon>Vahlkampfiidae</taxon>
        <taxon>Naegleria</taxon>
    </lineage>
</organism>
<evidence type="ECO:0000313" key="1">
    <source>
        <dbReference type="EMBL" id="EFC39117.1"/>
    </source>
</evidence>
<gene>
    <name evidence="1" type="ORF">NAEGRDRAFT_73028</name>
</gene>
<dbReference type="AlphaFoldDB" id="D2VVI2"/>
<name>D2VVI2_NAEGR</name>
<reference evidence="1 2" key="1">
    <citation type="journal article" date="2010" name="Cell">
        <title>The genome of Naegleria gruberi illuminates early eukaryotic versatility.</title>
        <authorList>
            <person name="Fritz-Laylin L.K."/>
            <person name="Prochnik S.E."/>
            <person name="Ginger M.L."/>
            <person name="Dacks J.B."/>
            <person name="Carpenter M.L."/>
            <person name="Field M.C."/>
            <person name="Kuo A."/>
            <person name="Paredez A."/>
            <person name="Chapman J."/>
            <person name="Pham J."/>
            <person name="Shu S."/>
            <person name="Neupane R."/>
            <person name="Cipriano M."/>
            <person name="Mancuso J."/>
            <person name="Tu H."/>
            <person name="Salamov A."/>
            <person name="Lindquist E."/>
            <person name="Shapiro H."/>
            <person name="Lucas S."/>
            <person name="Grigoriev I.V."/>
            <person name="Cande W.Z."/>
            <person name="Fulton C."/>
            <person name="Rokhsar D.S."/>
            <person name="Dawson S.C."/>
        </authorList>
    </citation>
    <scope>NUCLEOTIDE SEQUENCE [LARGE SCALE GENOMIC DNA]</scope>
    <source>
        <strain evidence="1 2">NEG-M</strain>
    </source>
</reference>
<accession>D2VVI2</accession>
<dbReference type="InParanoid" id="D2VVI2"/>
<sequence length="372" mass="43471">MKAQSASEMNNSLLTTTTTTLTVNNEHVNSYNNNTEYFIGMLEEQFKGCSLQVYFQKESPMVDDNIEGWLEVVKTYCRSLYDINHYASKYSLVSRLLTNYPSKYTKEFETILKFIADENDLTCITQFYDFTFNFTYSAQIFFKCITMKNSEYCKVSKLVPVVLWRKAADELRECVDNFRNVIINNREDLFKYRLKWLIPLTNTRNNLHFDYCVEFGNNLKINTDIYLNVNETSAVYIMFANSNMNDAFNCEEFYKIIMLSILSTRLLRKSVCSFICCKTFAYSFTYDTCGTLTMLKIDLTNVNGMFILFELISYYYTNLACMLSFRGALNKLEEKEKNNFRGIEKSNKTNKLSNKQSSNRLALGDISNKIIK</sequence>
<dbReference type="RefSeq" id="XP_002671861.1">
    <property type="nucleotide sequence ID" value="XM_002671815.1"/>
</dbReference>
<keyword evidence="2" id="KW-1185">Reference proteome</keyword>
<dbReference type="GeneID" id="8858152"/>
<protein>
    <submittedName>
        <fullName evidence="1">Predicted protein</fullName>
    </submittedName>
</protein>
<dbReference type="Proteomes" id="UP000006671">
    <property type="component" value="Unassembled WGS sequence"/>
</dbReference>
<dbReference type="KEGG" id="ngr:NAEGRDRAFT_73028"/>
<evidence type="ECO:0000313" key="2">
    <source>
        <dbReference type="Proteomes" id="UP000006671"/>
    </source>
</evidence>
<dbReference type="EMBL" id="GG738902">
    <property type="protein sequence ID" value="EFC39117.1"/>
    <property type="molecule type" value="Genomic_DNA"/>
</dbReference>